<dbReference type="SUPFAM" id="SSF47384">
    <property type="entry name" value="Homodimeric domain of signal transducing histidine kinase"/>
    <property type="match status" value="1"/>
</dbReference>
<keyword evidence="8" id="KW-0902">Two-component regulatory system</keyword>
<proteinExistence type="predicted"/>
<dbReference type="EMBL" id="JSVA01000016">
    <property type="protein sequence ID" value="KOF02153.1"/>
    <property type="molecule type" value="Genomic_DNA"/>
</dbReference>
<dbReference type="InterPro" id="IPR003661">
    <property type="entry name" value="HisK_dim/P_dom"/>
</dbReference>
<dbReference type="SMART" id="SM00388">
    <property type="entry name" value="HisKA"/>
    <property type="match status" value="1"/>
</dbReference>
<keyword evidence="12" id="KW-1185">Reference proteome</keyword>
<feature type="transmembrane region" description="Helical" evidence="9">
    <location>
        <begin position="929"/>
        <end position="951"/>
    </location>
</feature>
<dbReference type="InterPro" id="IPR004358">
    <property type="entry name" value="Sig_transdc_His_kin-like_C"/>
</dbReference>
<evidence type="ECO:0000256" key="7">
    <source>
        <dbReference type="ARBA" id="ARBA00022840"/>
    </source>
</evidence>
<keyword evidence="7" id="KW-0067">ATP-binding</keyword>
<dbReference type="PROSITE" id="PS50109">
    <property type="entry name" value="HIS_KIN"/>
    <property type="match status" value="1"/>
</dbReference>
<dbReference type="InterPro" id="IPR003594">
    <property type="entry name" value="HATPase_dom"/>
</dbReference>
<evidence type="ECO:0000259" key="10">
    <source>
        <dbReference type="PROSITE" id="PS50109"/>
    </source>
</evidence>
<feature type="transmembrane region" description="Helical" evidence="9">
    <location>
        <begin position="296"/>
        <end position="314"/>
    </location>
</feature>
<feature type="transmembrane region" description="Helical" evidence="9">
    <location>
        <begin position="246"/>
        <end position="266"/>
    </location>
</feature>
<evidence type="ECO:0000256" key="3">
    <source>
        <dbReference type="ARBA" id="ARBA00022553"/>
    </source>
</evidence>
<feature type="transmembrane region" description="Helical" evidence="9">
    <location>
        <begin position="401"/>
        <end position="418"/>
    </location>
</feature>
<keyword evidence="4" id="KW-0808">Transferase</keyword>
<evidence type="ECO:0000256" key="9">
    <source>
        <dbReference type="SAM" id="Phobius"/>
    </source>
</evidence>
<feature type="domain" description="Histidine kinase" evidence="10">
    <location>
        <begin position="1018"/>
        <end position="1228"/>
    </location>
</feature>
<reference evidence="12" key="1">
    <citation type="submission" date="2014-11" db="EMBL/GenBank/DDBJ databases">
        <title>Genome sequencing of Roseivirga sp. D-25.</title>
        <authorList>
            <person name="Selvaratnam C."/>
            <person name="Thevarajoo S."/>
            <person name="Goh K.M."/>
            <person name="Eee R."/>
            <person name="Chan K.-G."/>
            <person name="Chong C.S."/>
        </authorList>
    </citation>
    <scope>NUCLEOTIDE SEQUENCE [LARGE SCALE GENOMIC DNA]</scope>
    <source>
        <strain evidence="12">D-25</strain>
    </source>
</reference>
<feature type="transmembrane region" description="Helical" evidence="9">
    <location>
        <begin position="454"/>
        <end position="473"/>
    </location>
</feature>
<dbReference type="CDD" id="cd00082">
    <property type="entry name" value="HisKA"/>
    <property type="match status" value="1"/>
</dbReference>
<keyword evidence="3" id="KW-0597">Phosphoprotein</keyword>
<dbReference type="Gene3D" id="3.30.565.10">
    <property type="entry name" value="Histidine kinase-like ATPase, C-terminal domain"/>
    <property type="match status" value="1"/>
</dbReference>
<dbReference type="InterPro" id="IPR036890">
    <property type="entry name" value="HATPase_C_sf"/>
</dbReference>
<feature type="transmembrane region" description="Helical" evidence="9">
    <location>
        <begin position="210"/>
        <end position="234"/>
    </location>
</feature>
<dbReference type="PANTHER" id="PTHR43065">
    <property type="entry name" value="SENSOR HISTIDINE KINASE"/>
    <property type="match status" value="1"/>
</dbReference>
<feature type="transmembrane region" description="Helical" evidence="9">
    <location>
        <begin position="15"/>
        <end position="34"/>
    </location>
</feature>
<dbReference type="EC" id="2.7.13.3" evidence="2"/>
<evidence type="ECO:0000256" key="8">
    <source>
        <dbReference type="ARBA" id="ARBA00023012"/>
    </source>
</evidence>
<dbReference type="SMART" id="SM00387">
    <property type="entry name" value="HATPase_c"/>
    <property type="match status" value="1"/>
</dbReference>
<dbReference type="InterPro" id="IPR005467">
    <property type="entry name" value="His_kinase_dom"/>
</dbReference>
<dbReference type="AlphaFoldDB" id="A0A0L8AID0"/>
<evidence type="ECO:0000313" key="12">
    <source>
        <dbReference type="Proteomes" id="UP000036908"/>
    </source>
</evidence>
<comment type="caution">
    <text evidence="11">The sequence shown here is derived from an EMBL/GenBank/DDBJ whole genome shotgun (WGS) entry which is preliminary data.</text>
</comment>
<feature type="transmembrane region" description="Helical" evidence="9">
    <location>
        <begin position="326"/>
        <end position="348"/>
    </location>
</feature>
<evidence type="ECO:0000256" key="4">
    <source>
        <dbReference type="ARBA" id="ARBA00022679"/>
    </source>
</evidence>
<dbReference type="Pfam" id="PF00512">
    <property type="entry name" value="HisKA"/>
    <property type="match status" value="1"/>
</dbReference>
<feature type="transmembrane region" description="Helical" evidence="9">
    <location>
        <begin position="758"/>
        <end position="779"/>
    </location>
</feature>
<name>A0A0L8AID0_9BACT</name>
<sequence>MLAKQRKFEFQKHRYFLLCIGILALTLIIDEVIFSDRKRRVEPQETISANIKVQLSILDQEVRSVESKAIVDLSRLFNRLEVSGEFPIFIYENGEVIYWSTNRFVPKYGTLEGLFQYRYLEIGNDKFIVKKTTINSAQNRIVEIYGFLPLKSDVPISENFANTGLNQKIFGKSYYDLSADESLPENNLIFSQQGVYLFSFTGTDLMKIDYPVYSTIIILMFALSIFFYVRSAFFYSALLNDRGKPVYALGLLALMFFALRALMIRYELPYSVRSYGLFDPVHFAASYFEPSLGDLLLNQISLLVVVVYGFLNFHDRNEGTHYDWKFFGILALSMFSFYYLTYELHSMLSNSQWKLDIAKDNNLTIYKLINYFVIFIQGVMFFLLTQLAATRFINLKNKAPFQVGLAIVLVASLVLGWILKESLFAYLAIYIIYLVLIVRLKFPSEIKRLSYNTFLYFFTASFAVALVSTLVLGEDIKKVDRQDKVSIATELLTSKDETAEYLLGEAKRKIEDDILIQTNISSVFSPKQLIRQRIRRSYLGEYFDKYDIEIMLFNGSGRPINNSNSNDYSTYNLYSQDQYRTDQEGVYFLSFRFPTISNHYYVFMDIERYNTVVGHIIIQLVKKEQLNNSILPRLLFDESSNVADNGHFDYALFQNGVMVSNVGYFNYAKDFPSNWKDNPELFGKGLLVNGYTHLAVQGRDATEYFIISSPVYPTRFMITNFSLFFLFIVGMIILVFLASALFYNLRKRTVTIAAKVQILLNFAFFLPLIIVSIVVLRLVNETVRKNIEENYLEVAESAGSNLTVTLKEFLDSQSENNETLENRVGEISQYSRADINLFNDKGVLVATNQRMIFENQILSPFVNPKAMAEIIENRSSEKLYTERVGELEYQSTYVGIRSQNNELLGILSMPFFESQTQLKRQQTDIISNILNSFTFIFIVFVLLSFLASKIITYPFTYLTKRIKATTFSNINEPLEWSAEDEIGLMVREYNRMLVNLERSKKELAMSEKESAWREMAQQVAHEIKNPLTPMKLKLQHLKRLLTEGKGLNQDFNKPIDSILNQVESLSDIATSFSSFAKMPVPRNERLDLADSLRKVVRLFKADDDVEIIPNIPRNPVWIEGDANLLGRIFNNLILNALQAMPEGRVAKLEISLEETHSKAIISVKDNGFGIPEEIQDKIFIPKFSTKVEGSGIGLAIAKRGVEHAGGSIWFETVADVGTTFFLEFPLSD</sequence>
<evidence type="ECO:0000313" key="11">
    <source>
        <dbReference type="EMBL" id="KOF02153.1"/>
    </source>
</evidence>
<dbReference type="GO" id="GO:0000155">
    <property type="term" value="F:phosphorelay sensor kinase activity"/>
    <property type="evidence" value="ECO:0007669"/>
    <property type="project" value="InterPro"/>
</dbReference>
<evidence type="ECO:0000256" key="6">
    <source>
        <dbReference type="ARBA" id="ARBA00022777"/>
    </source>
</evidence>
<keyword evidence="9" id="KW-0472">Membrane</keyword>
<organism evidence="11 12">
    <name type="scientific">Roseivirga seohaensis subsp. aquiponti</name>
    <dbReference type="NCBI Taxonomy" id="1566026"/>
    <lineage>
        <taxon>Bacteria</taxon>
        <taxon>Pseudomonadati</taxon>
        <taxon>Bacteroidota</taxon>
        <taxon>Cytophagia</taxon>
        <taxon>Cytophagales</taxon>
        <taxon>Roseivirgaceae</taxon>
        <taxon>Roseivirga</taxon>
    </lineage>
</organism>
<dbReference type="Proteomes" id="UP000036908">
    <property type="component" value="Unassembled WGS sequence"/>
</dbReference>
<dbReference type="Gene3D" id="6.10.340.10">
    <property type="match status" value="1"/>
</dbReference>
<gene>
    <name evidence="11" type="ORF">OB69_14135</name>
</gene>
<dbReference type="PATRIC" id="fig|1566026.4.peg.1137"/>
<keyword evidence="6" id="KW-0418">Kinase</keyword>
<protein>
    <recommendedName>
        <fullName evidence="2">histidine kinase</fullName>
        <ecNumber evidence="2">2.7.13.3</ecNumber>
    </recommendedName>
</protein>
<evidence type="ECO:0000256" key="2">
    <source>
        <dbReference type="ARBA" id="ARBA00012438"/>
    </source>
</evidence>
<comment type="catalytic activity">
    <reaction evidence="1">
        <text>ATP + protein L-histidine = ADP + protein N-phospho-L-histidine.</text>
        <dbReference type="EC" id="2.7.13.3"/>
    </reaction>
</comment>
<dbReference type="InterPro" id="IPR036097">
    <property type="entry name" value="HisK_dim/P_sf"/>
</dbReference>
<dbReference type="SUPFAM" id="SSF55874">
    <property type="entry name" value="ATPase domain of HSP90 chaperone/DNA topoisomerase II/histidine kinase"/>
    <property type="match status" value="1"/>
</dbReference>
<feature type="transmembrane region" description="Helical" evidence="9">
    <location>
        <begin position="368"/>
        <end position="389"/>
    </location>
</feature>
<keyword evidence="5" id="KW-0547">Nucleotide-binding</keyword>
<dbReference type="CDD" id="cd00075">
    <property type="entry name" value="HATPase"/>
    <property type="match status" value="1"/>
</dbReference>
<dbReference type="Gene3D" id="1.10.287.130">
    <property type="match status" value="1"/>
</dbReference>
<dbReference type="GO" id="GO:0005524">
    <property type="term" value="F:ATP binding"/>
    <property type="evidence" value="ECO:0007669"/>
    <property type="project" value="UniProtKB-KW"/>
</dbReference>
<evidence type="ECO:0000256" key="1">
    <source>
        <dbReference type="ARBA" id="ARBA00000085"/>
    </source>
</evidence>
<feature type="transmembrane region" description="Helical" evidence="9">
    <location>
        <begin position="723"/>
        <end position="746"/>
    </location>
</feature>
<keyword evidence="9" id="KW-0812">Transmembrane</keyword>
<keyword evidence="9" id="KW-1133">Transmembrane helix</keyword>
<dbReference type="Pfam" id="PF02518">
    <property type="entry name" value="HATPase_c"/>
    <property type="match status" value="1"/>
</dbReference>
<evidence type="ECO:0000256" key="5">
    <source>
        <dbReference type="ARBA" id="ARBA00022741"/>
    </source>
</evidence>
<accession>A0A0L8AID0</accession>
<dbReference type="PRINTS" id="PR00344">
    <property type="entry name" value="BCTRLSENSOR"/>
</dbReference>
<dbReference type="PANTHER" id="PTHR43065:SF10">
    <property type="entry name" value="PEROXIDE STRESS-ACTIVATED HISTIDINE KINASE MAK3"/>
    <property type="match status" value="1"/>
</dbReference>